<dbReference type="EMBL" id="JANQDX010000005">
    <property type="protein sequence ID" value="KAL0923975.1"/>
    <property type="molecule type" value="Genomic_DNA"/>
</dbReference>
<comment type="caution">
    <text evidence="1">The sequence shown here is derived from an EMBL/GenBank/DDBJ whole genome shotgun (WGS) entry which is preliminary data.</text>
</comment>
<sequence length="144" mass="16743">MEVVPNAKKIRYCGIDLELEDKLDQIFLGVVATGDHAWTPNQGIHNENGSRSSIVRRVRLFQSQPYAANRLNGLKYSSKKPERSSSHSPKIRYRDISQRHLAAFSGSVFSHSRRASYRQKQRILKQHWPLQIHQKISLLKNFEY</sequence>
<name>A0ABD0VGZ3_DENTH</name>
<reference evidence="1 2" key="1">
    <citation type="journal article" date="2024" name="Plant Biotechnol. J.">
        <title>Dendrobium thyrsiflorum genome and its molecular insights into genes involved in important horticultural traits.</title>
        <authorList>
            <person name="Chen B."/>
            <person name="Wang J.Y."/>
            <person name="Zheng P.J."/>
            <person name="Li K.L."/>
            <person name="Liang Y.M."/>
            <person name="Chen X.F."/>
            <person name="Zhang C."/>
            <person name="Zhao X."/>
            <person name="He X."/>
            <person name="Zhang G.Q."/>
            <person name="Liu Z.J."/>
            <person name="Xu Q."/>
        </authorList>
    </citation>
    <scope>NUCLEOTIDE SEQUENCE [LARGE SCALE GENOMIC DNA]</scope>
    <source>
        <strain evidence="1">GZMU011</strain>
    </source>
</reference>
<accession>A0ABD0VGZ3</accession>
<dbReference type="Proteomes" id="UP001552299">
    <property type="component" value="Unassembled WGS sequence"/>
</dbReference>
<organism evidence="1 2">
    <name type="scientific">Dendrobium thyrsiflorum</name>
    <name type="common">Pinecone-like raceme dendrobium</name>
    <name type="synonym">Orchid</name>
    <dbReference type="NCBI Taxonomy" id="117978"/>
    <lineage>
        <taxon>Eukaryota</taxon>
        <taxon>Viridiplantae</taxon>
        <taxon>Streptophyta</taxon>
        <taxon>Embryophyta</taxon>
        <taxon>Tracheophyta</taxon>
        <taxon>Spermatophyta</taxon>
        <taxon>Magnoliopsida</taxon>
        <taxon>Liliopsida</taxon>
        <taxon>Asparagales</taxon>
        <taxon>Orchidaceae</taxon>
        <taxon>Epidendroideae</taxon>
        <taxon>Malaxideae</taxon>
        <taxon>Dendrobiinae</taxon>
        <taxon>Dendrobium</taxon>
    </lineage>
</organism>
<protein>
    <submittedName>
        <fullName evidence="1">Uncharacterized protein</fullName>
    </submittedName>
</protein>
<proteinExistence type="predicted"/>
<keyword evidence="2" id="KW-1185">Reference proteome</keyword>
<evidence type="ECO:0000313" key="1">
    <source>
        <dbReference type="EMBL" id="KAL0923975.1"/>
    </source>
</evidence>
<evidence type="ECO:0000313" key="2">
    <source>
        <dbReference type="Proteomes" id="UP001552299"/>
    </source>
</evidence>
<gene>
    <name evidence="1" type="ORF">M5K25_004769</name>
</gene>
<dbReference type="AlphaFoldDB" id="A0ABD0VGZ3"/>